<evidence type="ECO:0000256" key="5">
    <source>
        <dbReference type="ARBA" id="ARBA00023014"/>
    </source>
</evidence>
<dbReference type="EMBL" id="CP017174">
    <property type="protein sequence ID" value="QDE71133.1"/>
    <property type="molecule type" value="Genomic_DNA"/>
</dbReference>
<evidence type="ECO:0000313" key="9">
    <source>
        <dbReference type="Proteomes" id="UP000320179"/>
    </source>
</evidence>
<accession>A0AAE6G564</accession>
<name>A0AAE6G564_MYXXA</name>
<evidence type="ECO:0000256" key="3">
    <source>
        <dbReference type="ARBA" id="ARBA00022723"/>
    </source>
</evidence>
<dbReference type="Proteomes" id="UP000320179">
    <property type="component" value="Chromosome"/>
</dbReference>
<proteinExistence type="predicted"/>
<dbReference type="InterPro" id="IPR023404">
    <property type="entry name" value="rSAM_horseshoe"/>
</dbReference>
<dbReference type="InterPro" id="IPR058240">
    <property type="entry name" value="rSAM_sf"/>
</dbReference>
<dbReference type="Gene3D" id="3.80.30.20">
    <property type="entry name" value="tm_1862 like domain"/>
    <property type="match status" value="1"/>
</dbReference>
<organism evidence="8 9">
    <name type="scientific">Myxococcus xanthus</name>
    <dbReference type="NCBI Taxonomy" id="34"/>
    <lineage>
        <taxon>Bacteria</taxon>
        <taxon>Pseudomonadati</taxon>
        <taxon>Myxococcota</taxon>
        <taxon>Myxococcia</taxon>
        <taxon>Myxococcales</taxon>
        <taxon>Cystobacterineae</taxon>
        <taxon>Myxococcaceae</taxon>
        <taxon>Myxococcus</taxon>
    </lineage>
</organism>
<gene>
    <name evidence="8" type="ORF">BHS09_31480</name>
</gene>
<evidence type="ECO:0000259" key="7">
    <source>
        <dbReference type="Pfam" id="PF04055"/>
    </source>
</evidence>
<keyword evidence="5" id="KW-0411">Iron-sulfur</keyword>
<evidence type="ECO:0000313" key="8">
    <source>
        <dbReference type="EMBL" id="QDE71133.1"/>
    </source>
</evidence>
<protein>
    <recommendedName>
        <fullName evidence="7">Radical SAM core domain-containing protein</fullName>
    </recommendedName>
</protein>
<dbReference type="PANTHER" id="PTHR43409:SF7">
    <property type="entry name" value="BLL1977 PROTEIN"/>
    <property type="match status" value="1"/>
</dbReference>
<dbReference type="InterPro" id="IPR007197">
    <property type="entry name" value="rSAM"/>
</dbReference>
<dbReference type="Pfam" id="PF04055">
    <property type="entry name" value="Radical_SAM"/>
    <property type="match status" value="1"/>
</dbReference>
<evidence type="ECO:0000256" key="1">
    <source>
        <dbReference type="ARBA" id="ARBA00001966"/>
    </source>
</evidence>
<keyword evidence="3" id="KW-0479">Metal-binding</keyword>
<reference evidence="8 9" key="1">
    <citation type="journal article" date="2019" name="Science">
        <title>Social genes are selection hotspots in kin groups of a soil microbe.</title>
        <authorList>
            <person name="Wielgoss S."/>
            <person name="Wolfensberger R."/>
            <person name="Sun L."/>
            <person name="Fiegna F."/>
            <person name="Velicer G.J."/>
        </authorList>
    </citation>
    <scope>NUCLEOTIDE SEQUENCE [LARGE SCALE GENOMIC DNA]</scope>
    <source>
        <strain evidence="8 9">MC3.5.9c15</strain>
    </source>
</reference>
<feature type="domain" description="Radical SAM core" evidence="7">
    <location>
        <begin position="22"/>
        <end position="143"/>
    </location>
</feature>
<dbReference type="SUPFAM" id="SSF102114">
    <property type="entry name" value="Radical SAM enzymes"/>
    <property type="match status" value="1"/>
</dbReference>
<keyword evidence="2" id="KW-0949">S-adenosyl-L-methionine</keyword>
<sequence>MSAGNFVDRLERLHPYLKRTRYKVFSIIDDLYTLDIQRVADVTRELKRRGMKIQATLDARATDVIRGEVCEALAPITNHMLIGAECGYDEGLKKIAKGCTTKVLERAAAMLQEVGLSHKCVCSFVIGFPFETREDCLRTIEFASKLLVKYNVRVYLQRYNTIPGSAIWEELAGKGLVSIGLFHEPTVDFPSHGVLENGARRSPRGRATWPGSWGCGVASPAPRGRE</sequence>
<evidence type="ECO:0000256" key="2">
    <source>
        <dbReference type="ARBA" id="ARBA00022691"/>
    </source>
</evidence>
<keyword evidence="4" id="KW-0408">Iron</keyword>
<evidence type="ECO:0000256" key="4">
    <source>
        <dbReference type="ARBA" id="ARBA00023004"/>
    </source>
</evidence>
<dbReference type="GO" id="GO:0046872">
    <property type="term" value="F:metal ion binding"/>
    <property type="evidence" value="ECO:0007669"/>
    <property type="project" value="UniProtKB-KW"/>
</dbReference>
<dbReference type="GO" id="GO:0051536">
    <property type="term" value="F:iron-sulfur cluster binding"/>
    <property type="evidence" value="ECO:0007669"/>
    <property type="project" value="UniProtKB-KW"/>
</dbReference>
<comment type="cofactor">
    <cofactor evidence="1">
        <name>[4Fe-4S] cluster</name>
        <dbReference type="ChEBI" id="CHEBI:49883"/>
    </cofactor>
</comment>
<dbReference type="InterPro" id="IPR051198">
    <property type="entry name" value="BchE-like"/>
</dbReference>
<evidence type="ECO:0000256" key="6">
    <source>
        <dbReference type="SAM" id="MobiDB-lite"/>
    </source>
</evidence>
<dbReference type="AlphaFoldDB" id="A0AAE6G564"/>
<dbReference type="GO" id="GO:0003824">
    <property type="term" value="F:catalytic activity"/>
    <property type="evidence" value="ECO:0007669"/>
    <property type="project" value="InterPro"/>
</dbReference>
<dbReference type="PANTHER" id="PTHR43409">
    <property type="entry name" value="ANAEROBIC MAGNESIUM-PROTOPORPHYRIN IX MONOMETHYL ESTER CYCLASE-RELATED"/>
    <property type="match status" value="1"/>
</dbReference>
<feature type="region of interest" description="Disordered" evidence="6">
    <location>
        <begin position="199"/>
        <end position="226"/>
    </location>
</feature>